<accession>A0A8J6HM34</accession>
<name>A0A8J6HM34_TENMO</name>
<protein>
    <submittedName>
        <fullName evidence="1">Uncharacterized protein</fullName>
    </submittedName>
</protein>
<evidence type="ECO:0000313" key="2">
    <source>
        <dbReference type="Proteomes" id="UP000719412"/>
    </source>
</evidence>
<reference evidence="1" key="1">
    <citation type="journal article" date="2020" name="J Insects Food Feed">
        <title>The yellow mealworm (Tenebrio molitor) genome: a resource for the emerging insects as food and feed industry.</title>
        <authorList>
            <person name="Eriksson T."/>
            <person name="Andere A."/>
            <person name="Kelstrup H."/>
            <person name="Emery V."/>
            <person name="Picard C."/>
        </authorList>
    </citation>
    <scope>NUCLEOTIDE SEQUENCE</scope>
    <source>
        <strain evidence="1">Stoneville</strain>
        <tissue evidence="1">Whole head</tissue>
    </source>
</reference>
<dbReference type="EMBL" id="JABDTM020020912">
    <property type="protein sequence ID" value="KAH0816792.1"/>
    <property type="molecule type" value="Genomic_DNA"/>
</dbReference>
<comment type="caution">
    <text evidence="1">The sequence shown here is derived from an EMBL/GenBank/DDBJ whole genome shotgun (WGS) entry which is preliminary data.</text>
</comment>
<reference evidence="1" key="2">
    <citation type="submission" date="2021-08" db="EMBL/GenBank/DDBJ databases">
        <authorList>
            <person name="Eriksson T."/>
        </authorList>
    </citation>
    <scope>NUCLEOTIDE SEQUENCE</scope>
    <source>
        <strain evidence="1">Stoneville</strain>
        <tissue evidence="1">Whole head</tissue>
    </source>
</reference>
<keyword evidence="2" id="KW-1185">Reference proteome</keyword>
<dbReference type="AlphaFoldDB" id="A0A8J6HM34"/>
<gene>
    <name evidence="1" type="ORF">GEV33_006000</name>
</gene>
<dbReference type="Proteomes" id="UP000719412">
    <property type="component" value="Unassembled WGS sequence"/>
</dbReference>
<proteinExistence type="predicted"/>
<sequence length="735" mass="82137">MQNERDDDNFEATLRHFSRNRRPTRYFIRRDCARTKFLHLVDISTWAANLMLCDISNVDAKSAICSAGCCDGMVTRGVLRDMLEQGRTKEVRSRTNLRNHEKNRCLDAELALIEPILNEISCKRDKDLCDGKTRGTSSFAGYHPLEISIAKSDMQIKKINHSRITRVPKLQIILNPAKQEIGQSEAFGRRTRDLPGVVDSRTLLFLARCTISLQCVALSGDCTVGEWSRSEDAASQEHKKIQLKYLALSRIYRLAALLLIVLSIKSMINCVESVAKLAVIKRIVHKNLSTQTLRAGTTSKASVSDIIDNRSHNNQTFTAKKTELVERNVHNANCTRKSKNLIDGRDSAAPGGAVLGRSETCFVTNIKPESVMSGSVPEGSVRNTHMEGRSQGRLFTAPLKISGVKRERYWMPRRSIHARFVAREVSGRSTRDLTREKSKSKSIKAFRFTHAPNEQFPLTLSVDREKVNNRKLLCKKSIDSCPVEPPLRTGADIFARSAAAAAAEAVADREIVSVSHRTHGSSRELRVAATCGRWRDRNRPLQFHFFEFNDVLHNDGIAIAAAILIGMACGSGRTCAATNLERNSCRRDVAAEKGASSAIPCRVFPLGGAHEKNSFGFGMRRDTVFTRYAGPKLTVRREKKKKKAPISFDELIRAETGRSRPRGHRGVLKFITEILISDTNNNEIAFPLSLVDPKKKRKPPPARSFSTRFRRDDAFPDFSGTIVCKYPATMTVNAD</sequence>
<organism evidence="1 2">
    <name type="scientific">Tenebrio molitor</name>
    <name type="common">Yellow mealworm beetle</name>
    <dbReference type="NCBI Taxonomy" id="7067"/>
    <lineage>
        <taxon>Eukaryota</taxon>
        <taxon>Metazoa</taxon>
        <taxon>Ecdysozoa</taxon>
        <taxon>Arthropoda</taxon>
        <taxon>Hexapoda</taxon>
        <taxon>Insecta</taxon>
        <taxon>Pterygota</taxon>
        <taxon>Neoptera</taxon>
        <taxon>Endopterygota</taxon>
        <taxon>Coleoptera</taxon>
        <taxon>Polyphaga</taxon>
        <taxon>Cucujiformia</taxon>
        <taxon>Tenebrionidae</taxon>
        <taxon>Tenebrio</taxon>
    </lineage>
</organism>
<evidence type="ECO:0000313" key="1">
    <source>
        <dbReference type="EMBL" id="KAH0816792.1"/>
    </source>
</evidence>